<keyword evidence="2" id="KW-0812">Transmembrane</keyword>
<keyword evidence="2" id="KW-1133">Transmembrane helix</keyword>
<dbReference type="Proteomes" id="UP000015105">
    <property type="component" value="Chromosome 5D"/>
</dbReference>
<dbReference type="EnsemblPlants" id="AET5Gv20249000.3">
    <property type="protein sequence ID" value="AET5Gv20249000.3"/>
    <property type="gene ID" value="AET5Gv20249000"/>
</dbReference>
<reference evidence="4" key="1">
    <citation type="journal article" date="2014" name="Science">
        <title>Ancient hybridizations among the ancestral genomes of bread wheat.</title>
        <authorList>
            <consortium name="International Wheat Genome Sequencing Consortium,"/>
            <person name="Marcussen T."/>
            <person name="Sandve S.R."/>
            <person name="Heier L."/>
            <person name="Spannagl M."/>
            <person name="Pfeifer M."/>
            <person name="Jakobsen K.S."/>
            <person name="Wulff B.B."/>
            <person name="Steuernagel B."/>
            <person name="Mayer K.F."/>
            <person name="Olsen O.A."/>
        </authorList>
    </citation>
    <scope>NUCLEOTIDE SEQUENCE [LARGE SCALE GENOMIC DNA]</scope>
    <source>
        <strain evidence="4">cv. AL8/78</strain>
    </source>
</reference>
<evidence type="ECO:0000256" key="1">
    <source>
        <dbReference type="SAM" id="MobiDB-lite"/>
    </source>
</evidence>
<dbReference type="STRING" id="200361.A0A453K018"/>
<reference evidence="3" key="4">
    <citation type="submission" date="2019-03" db="UniProtKB">
        <authorList>
            <consortium name="EnsemblPlants"/>
        </authorList>
    </citation>
    <scope>IDENTIFICATION</scope>
</reference>
<evidence type="ECO:0000256" key="2">
    <source>
        <dbReference type="SAM" id="Phobius"/>
    </source>
</evidence>
<dbReference type="Gene3D" id="1.25.10.10">
    <property type="entry name" value="Leucine-rich Repeat Variant"/>
    <property type="match status" value="1"/>
</dbReference>
<reference evidence="3" key="3">
    <citation type="journal article" date="2017" name="Nature">
        <title>Genome sequence of the progenitor of the wheat D genome Aegilops tauschii.</title>
        <authorList>
            <person name="Luo M.C."/>
            <person name="Gu Y.Q."/>
            <person name="Puiu D."/>
            <person name="Wang H."/>
            <person name="Twardziok S.O."/>
            <person name="Deal K.R."/>
            <person name="Huo N."/>
            <person name="Zhu T."/>
            <person name="Wang L."/>
            <person name="Wang Y."/>
            <person name="McGuire P.E."/>
            <person name="Liu S."/>
            <person name="Long H."/>
            <person name="Ramasamy R.K."/>
            <person name="Rodriguez J.C."/>
            <person name="Van S.L."/>
            <person name="Yuan L."/>
            <person name="Wang Z."/>
            <person name="Xia Z."/>
            <person name="Xiao L."/>
            <person name="Anderson O.D."/>
            <person name="Ouyang S."/>
            <person name="Liang Y."/>
            <person name="Zimin A.V."/>
            <person name="Pertea G."/>
            <person name="Qi P."/>
            <person name="Bennetzen J.L."/>
            <person name="Dai X."/>
            <person name="Dawson M.W."/>
            <person name="Muller H.G."/>
            <person name="Kugler K."/>
            <person name="Rivarola-Duarte L."/>
            <person name="Spannagl M."/>
            <person name="Mayer K.F.X."/>
            <person name="Lu F.H."/>
            <person name="Bevan M.W."/>
            <person name="Leroy P."/>
            <person name="Li P."/>
            <person name="You F.M."/>
            <person name="Sun Q."/>
            <person name="Liu Z."/>
            <person name="Lyons E."/>
            <person name="Wicker T."/>
            <person name="Salzberg S.L."/>
            <person name="Devos K.M."/>
            <person name="Dvorak J."/>
        </authorList>
    </citation>
    <scope>NUCLEOTIDE SEQUENCE [LARGE SCALE GENOMIC DNA]</scope>
    <source>
        <strain evidence="3">cv. AL8/78</strain>
    </source>
</reference>
<dbReference type="AlphaFoldDB" id="A0A453K018"/>
<reference evidence="4" key="2">
    <citation type="journal article" date="2017" name="Nat. Plants">
        <title>The Aegilops tauschii genome reveals multiple impacts of transposons.</title>
        <authorList>
            <person name="Zhao G."/>
            <person name="Zou C."/>
            <person name="Li K."/>
            <person name="Wang K."/>
            <person name="Li T."/>
            <person name="Gao L."/>
            <person name="Zhang X."/>
            <person name="Wang H."/>
            <person name="Yang Z."/>
            <person name="Liu X."/>
            <person name="Jiang W."/>
            <person name="Mao L."/>
            <person name="Kong X."/>
            <person name="Jiao Y."/>
            <person name="Jia J."/>
        </authorList>
    </citation>
    <scope>NUCLEOTIDE SEQUENCE [LARGE SCALE GENOMIC DNA]</scope>
    <source>
        <strain evidence="4">cv. AL8/78</strain>
    </source>
</reference>
<dbReference type="SUPFAM" id="SSF48371">
    <property type="entry name" value="ARM repeat"/>
    <property type="match status" value="1"/>
</dbReference>
<feature type="transmembrane region" description="Helical" evidence="2">
    <location>
        <begin position="20"/>
        <end position="50"/>
    </location>
</feature>
<proteinExistence type="predicted"/>
<name>A0A453K018_AEGTS</name>
<protein>
    <submittedName>
        <fullName evidence="3">Uncharacterized protein</fullName>
    </submittedName>
</protein>
<keyword evidence="2" id="KW-0472">Membrane</keyword>
<feature type="compositionally biased region" description="Basic and acidic residues" evidence="1">
    <location>
        <begin position="611"/>
        <end position="626"/>
    </location>
</feature>
<evidence type="ECO:0000313" key="4">
    <source>
        <dbReference type="Proteomes" id="UP000015105"/>
    </source>
</evidence>
<dbReference type="PANTHER" id="PTHR33115:SF22">
    <property type="entry name" value="OS12G0449900 PROTEIN"/>
    <property type="match status" value="1"/>
</dbReference>
<dbReference type="InterPro" id="IPR016024">
    <property type="entry name" value="ARM-type_fold"/>
</dbReference>
<organism evidence="3 4">
    <name type="scientific">Aegilops tauschii subsp. strangulata</name>
    <name type="common">Goatgrass</name>
    <dbReference type="NCBI Taxonomy" id="200361"/>
    <lineage>
        <taxon>Eukaryota</taxon>
        <taxon>Viridiplantae</taxon>
        <taxon>Streptophyta</taxon>
        <taxon>Embryophyta</taxon>
        <taxon>Tracheophyta</taxon>
        <taxon>Spermatophyta</taxon>
        <taxon>Magnoliopsida</taxon>
        <taxon>Liliopsida</taxon>
        <taxon>Poales</taxon>
        <taxon>Poaceae</taxon>
        <taxon>BOP clade</taxon>
        <taxon>Pooideae</taxon>
        <taxon>Triticodae</taxon>
        <taxon>Triticeae</taxon>
        <taxon>Triticinae</taxon>
        <taxon>Aegilops</taxon>
    </lineage>
</organism>
<feature type="transmembrane region" description="Helical" evidence="2">
    <location>
        <begin position="188"/>
        <end position="205"/>
    </location>
</feature>
<evidence type="ECO:0000313" key="3">
    <source>
        <dbReference type="EnsemblPlants" id="AET5Gv20249000.3"/>
    </source>
</evidence>
<reference evidence="3" key="5">
    <citation type="journal article" date="2021" name="G3 (Bethesda)">
        <title>Aegilops tauschii genome assembly Aet v5.0 features greater sequence contiguity and improved annotation.</title>
        <authorList>
            <person name="Wang L."/>
            <person name="Zhu T."/>
            <person name="Rodriguez J.C."/>
            <person name="Deal K.R."/>
            <person name="Dubcovsky J."/>
            <person name="McGuire P.E."/>
            <person name="Lux T."/>
            <person name="Spannagl M."/>
            <person name="Mayer K.F.X."/>
            <person name="Baldrich P."/>
            <person name="Meyers B.C."/>
            <person name="Huo N."/>
            <person name="Gu Y.Q."/>
            <person name="Zhou H."/>
            <person name="Devos K.M."/>
            <person name="Bennetzen J.L."/>
            <person name="Unver T."/>
            <person name="Budak H."/>
            <person name="Gulick P.J."/>
            <person name="Galiba G."/>
            <person name="Kalapos B."/>
            <person name="Nelson D.R."/>
            <person name="Li P."/>
            <person name="You F.M."/>
            <person name="Luo M.C."/>
            <person name="Dvorak J."/>
        </authorList>
    </citation>
    <scope>NUCLEOTIDE SEQUENCE [LARGE SCALE GENOMIC DNA]</scope>
    <source>
        <strain evidence="3">cv. AL8/78</strain>
    </source>
</reference>
<feature type="region of interest" description="Disordered" evidence="1">
    <location>
        <begin position="608"/>
        <end position="647"/>
    </location>
</feature>
<feature type="transmembrane region" description="Helical" evidence="2">
    <location>
        <begin position="126"/>
        <end position="145"/>
    </location>
</feature>
<feature type="transmembrane region" description="Helical" evidence="2">
    <location>
        <begin position="151"/>
        <end position="168"/>
    </location>
</feature>
<sequence>MASRREKKASYDAKWEVVSINTYALFMGYLSMAVRGMGVLVLTWSTVVLLGGFVSMLRKKDFWCLTIITLVQTAGCRVFDVSLNEKLKYIRRSYFGFLRAIYATVIDRRWRIRKRRNADNKDPSMARLLIAITILFIQQLVFAVILCPLAALYLCGLVITGGISLWRLIRRDYGEVDGGANLQPALNVLYSLALFQGVLFCYRFFSYSAGDGLVSKVVEEYKLDKEGPFRKSVKEYLRQTRNGCAKDPSFIKERNLVTYAVDLMKFESSGSYLSGARILDALLAQSELKEQHSMIAQLIGSASCSQIVEKLLQALDSRSRQDKEIMELAARIVVKLAGEIHLKRFPQGILCISSLLETSQRQPDDDSAPSDEFKSLMKQGLVILDSLAADKHNCSLICEDQSLLFKVMAPISSDMLHLIDHDEWFSVAAASLQVMCRIVTSPGSTGENLRNQIHGNKEVISSMEQILECKTCRKHKLYILVIKILTKLPMDAAPGVGTKSRGKFIKTMARILTSDSETQDSSIRKLAGEALAMLSEKYATIFLKENGGVVDDLSRMLFNADHNAYRITAAETLKHLCMHYKENDDCFKELMKTMKDVTPKVLVQILPRGSPRKEVQAGNETDKDKYQPPGADLEDGHGSCGVSSQDNGSDKIISSLQEKDEESVDRKLHAALLSLCAAIFDKLISDKGHDLTPLVNAIVSEDAAFSFVGKLREMVEINSEPTANCLMIMKIISKMVISMMQHGGWYVKKNLDRFDSLILSLSNASDNMLALEGFMIFASADRLALKEFGTLASLVNEAQKLLDKNKMEHQSGIIPALSVSMEVSSLSSTMHI</sequence>
<accession>A0A453K018</accession>
<dbReference type="Gramene" id="AET5Gv20249000.3">
    <property type="protein sequence ID" value="AET5Gv20249000.3"/>
    <property type="gene ID" value="AET5Gv20249000"/>
</dbReference>
<keyword evidence="4" id="KW-1185">Reference proteome</keyword>
<dbReference type="InterPro" id="IPR011989">
    <property type="entry name" value="ARM-like"/>
</dbReference>
<dbReference type="PANTHER" id="PTHR33115">
    <property type="entry name" value="ARM REPEAT SUPERFAMILY PROTEIN"/>
    <property type="match status" value="1"/>
</dbReference>